<reference evidence="2 3" key="1">
    <citation type="submission" date="2021-06" db="EMBL/GenBank/DDBJ databases">
        <authorList>
            <person name="Palmer J.M."/>
        </authorList>
    </citation>
    <scope>NUCLEOTIDE SEQUENCE [LARGE SCALE GENOMIC DNA]</scope>
    <source>
        <strain evidence="2 3">AS_MEX2019</strain>
        <tissue evidence="2">Muscle</tissue>
    </source>
</reference>
<protein>
    <submittedName>
        <fullName evidence="2">Uncharacterized protein</fullName>
    </submittedName>
</protein>
<evidence type="ECO:0000313" key="2">
    <source>
        <dbReference type="EMBL" id="MEQ2299645.1"/>
    </source>
</evidence>
<comment type="caution">
    <text evidence="2">The sequence shown here is derived from an EMBL/GenBank/DDBJ whole genome shotgun (WGS) entry which is preliminary data.</text>
</comment>
<feature type="region of interest" description="Disordered" evidence="1">
    <location>
        <begin position="102"/>
        <end position="124"/>
    </location>
</feature>
<gene>
    <name evidence="2" type="ORF">AMECASPLE_017302</name>
</gene>
<keyword evidence="3" id="KW-1185">Reference proteome</keyword>
<proteinExistence type="predicted"/>
<accession>A0ABV0Z1V9</accession>
<dbReference type="EMBL" id="JAHRIP010048316">
    <property type="protein sequence ID" value="MEQ2299645.1"/>
    <property type="molecule type" value="Genomic_DNA"/>
</dbReference>
<sequence length="124" mass="14171">MPLKSHFGIKRHPTMQIFKVWKNTECWTIRSPLYLPVSSATTYIPQYGLLPQLPAGIAADRKGRRSSDVTVDYIRTPEAPTFAISRVSHGTTQWRRISGETKARRRTFAPQGPFPEELESWKSV</sequence>
<organism evidence="2 3">
    <name type="scientific">Ameca splendens</name>
    <dbReference type="NCBI Taxonomy" id="208324"/>
    <lineage>
        <taxon>Eukaryota</taxon>
        <taxon>Metazoa</taxon>
        <taxon>Chordata</taxon>
        <taxon>Craniata</taxon>
        <taxon>Vertebrata</taxon>
        <taxon>Euteleostomi</taxon>
        <taxon>Actinopterygii</taxon>
        <taxon>Neopterygii</taxon>
        <taxon>Teleostei</taxon>
        <taxon>Neoteleostei</taxon>
        <taxon>Acanthomorphata</taxon>
        <taxon>Ovalentaria</taxon>
        <taxon>Atherinomorphae</taxon>
        <taxon>Cyprinodontiformes</taxon>
        <taxon>Goodeidae</taxon>
        <taxon>Ameca</taxon>
    </lineage>
</organism>
<evidence type="ECO:0000313" key="3">
    <source>
        <dbReference type="Proteomes" id="UP001469553"/>
    </source>
</evidence>
<evidence type="ECO:0000256" key="1">
    <source>
        <dbReference type="SAM" id="MobiDB-lite"/>
    </source>
</evidence>
<dbReference type="Proteomes" id="UP001469553">
    <property type="component" value="Unassembled WGS sequence"/>
</dbReference>
<name>A0ABV0Z1V9_9TELE</name>